<comment type="caution">
    <text evidence="1">The sequence shown here is derived from an EMBL/GenBank/DDBJ whole genome shotgun (WGS) entry which is preliminary data.</text>
</comment>
<dbReference type="PANTHER" id="PTHR33526">
    <property type="entry name" value="OS07G0123800 PROTEIN"/>
    <property type="match status" value="1"/>
</dbReference>
<gene>
    <name evidence="1" type="ORF">STAS_04693</name>
</gene>
<keyword evidence="2" id="KW-1185">Reference proteome</keyword>
<dbReference type="InterPro" id="IPR016972">
    <property type="entry name" value="UCP031279"/>
</dbReference>
<dbReference type="Proteomes" id="UP000325081">
    <property type="component" value="Unassembled WGS sequence"/>
</dbReference>
<reference evidence="2" key="1">
    <citation type="journal article" date="2019" name="Curr. Biol.">
        <title>Genome Sequence of Striga asiatica Provides Insight into the Evolution of Plant Parasitism.</title>
        <authorList>
            <person name="Yoshida S."/>
            <person name="Kim S."/>
            <person name="Wafula E.K."/>
            <person name="Tanskanen J."/>
            <person name="Kim Y.M."/>
            <person name="Honaas L."/>
            <person name="Yang Z."/>
            <person name="Spallek T."/>
            <person name="Conn C.E."/>
            <person name="Ichihashi Y."/>
            <person name="Cheong K."/>
            <person name="Cui S."/>
            <person name="Der J.P."/>
            <person name="Gundlach H."/>
            <person name="Jiao Y."/>
            <person name="Hori C."/>
            <person name="Ishida J.K."/>
            <person name="Kasahara H."/>
            <person name="Kiba T."/>
            <person name="Kim M.S."/>
            <person name="Koo N."/>
            <person name="Laohavisit A."/>
            <person name="Lee Y.H."/>
            <person name="Lumba S."/>
            <person name="McCourt P."/>
            <person name="Mortimer J.C."/>
            <person name="Mutuku J.M."/>
            <person name="Nomura T."/>
            <person name="Sasaki-Sekimoto Y."/>
            <person name="Seto Y."/>
            <person name="Wang Y."/>
            <person name="Wakatake T."/>
            <person name="Sakakibara H."/>
            <person name="Demura T."/>
            <person name="Yamaguchi S."/>
            <person name="Yoneyama K."/>
            <person name="Manabe R.I."/>
            <person name="Nelson D.C."/>
            <person name="Schulman A.H."/>
            <person name="Timko M.P."/>
            <person name="dePamphilis C.W."/>
            <person name="Choi D."/>
            <person name="Shirasu K."/>
        </authorList>
    </citation>
    <scope>NUCLEOTIDE SEQUENCE [LARGE SCALE GENOMIC DNA]</scope>
    <source>
        <strain evidence="2">cv. UVA1</strain>
    </source>
</reference>
<accession>A0A5A7P7T2</accession>
<proteinExistence type="predicted"/>
<dbReference type="PANTHER" id="PTHR33526:SF4">
    <property type="entry name" value="OS07G0123800 PROTEIN"/>
    <property type="match status" value="1"/>
</dbReference>
<dbReference type="EMBL" id="BKCP01003335">
    <property type="protein sequence ID" value="GER28865.1"/>
    <property type="molecule type" value="Genomic_DNA"/>
</dbReference>
<dbReference type="OrthoDB" id="694638at2759"/>
<name>A0A5A7P7T2_STRAF</name>
<sequence length="119" mass="13238">MSTKRSNNNCGGKESKLVRYIKGPIRILARARDFYVNSLTGCADHVAYAGATLQPAALPRSFSTSSAHDTAELIRIASVRTKSEAELLRMKKRSRSVAIGRIDEDKPCEFDGRTKIQFY</sequence>
<dbReference type="PIRSF" id="PIRSF031279">
    <property type="entry name" value="UCP031279"/>
    <property type="match status" value="1"/>
</dbReference>
<dbReference type="AlphaFoldDB" id="A0A5A7P7T2"/>
<protein>
    <submittedName>
        <fullName evidence="1">Uncharacterized protein</fullName>
    </submittedName>
</protein>
<evidence type="ECO:0000313" key="2">
    <source>
        <dbReference type="Proteomes" id="UP000325081"/>
    </source>
</evidence>
<evidence type="ECO:0000313" key="1">
    <source>
        <dbReference type="EMBL" id="GER28865.1"/>
    </source>
</evidence>
<organism evidence="1 2">
    <name type="scientific">Striga asiatica</name>
    <name type="common">Asiatic witchweed</name>
    <name type="synonym">Buchnera asiatica</name>
    <dbReference type="NCBI Taxonomy" id="4170"/>
    <lineage>
        <taxon>Eukaryota</taxon>
        <taxon>Viridiplantae</taxon>
        <taxon>Streptophyta</taxon>
        <taxon>Embryophyta</taxon>
        <taxon>Tracheophyta</taxon>
        <taxon>Spermatophyta</taxon>
        <taxon>Magnoliopsida</taxon>
        <taxon>eudicotyledons</taxon>
        <taxon>Gunneridae</taxon>
        <taxon>Pentapetalae</taxon>
        <taxon>asterids</taxon>
        <taxon>lamiids</taxon>
        <taxon>Lamiales</taxon>
        <taxon>Orobanchaceae</taxon>
        <taxon>Buchnereae</taxon>
        <taxon>Striga</taxon>
    </lineage>
</organism>